<keyword evidence="4 8" id="KW-0540">Nuclease</keyword>
<dbReference type="GO" id="GO:0005737">
    <property type="term" value="C:cytoplasm"/>
    <property type="evidence" value="ECO:0007669"/>
    <property type="project" value="UniProtKB-SubCell"/>
</dbReference>
<gene>
    <name evidence="8 12" type="primary">rnc</name>
    <name evidence="12" type="ORF">IQ266_07695</name>
</gene>
<reference evidence="12" key="1">
    <citation type="submission" date="2020-10" db="EMBL/GenBank/DDBJ databases">
        <authorList>
            <person name="Castelo-Branco R."/>
            <person name="Eusebio N."/>
            <person name="Adriana R."/>
            <person name="Vieira A."/>
            <person name="Brugerolle De Fraissinette N."/>
            <person name="Rezende De Castro R."/>
            <person name="Schneider M.P."/>
            <person name="Vasconcelos V."/>
            <person name="Leao P.N."/>
        </authorList>
    </citation>
    <scope>NUCLEOTIDE SEQUENCE</scope>
    <source>
        <strain evidence="12">LEGE 11480</strain>
    </source>
</reference>
<accession>A0A928VJR2</accession>
<evidence type="ECO:0000256" key="6">
    <source>
        <dbReference type="ARBA" id="ARBA00022801"/>
    </source>
</evidence>
<keyword evidence="8" id="KW-0699">rRNA-binding</keyword>
<dbReference type="PROSITE" id="PS50137">
    <property type="entry name" value="DS_RBD"/>
    <property type="match status" value="1"/>
</dbReference>
<dbReference type="InterPro" id="IPR014720">
    <property type="entry name" value="dsRBD_dom"/>
</dbReference>
<sequence>MSLRYPRRQQELEKLVQRLGLSPAPSFDWALLDKALTHSTADPQNNYEQLEFVGDAVVKLAAAEFLLETYPQLDVGEFTALRSVLVSDRVLAKIADGYGFDRYLVVGASAQCDRAGRGSRLADAFEAILAVLYLTTHDLTLVRSWLDPHFQELSKEILADPARKNYKAALQNWTQSQLKVLPEYRNQEMSQIHNDPARFESTVWLQGEYLAKSRGRSIKAAQQAAAKKAFMKLSAADAVTDVDESLPVDMPEEVSNSVQVVANGSEGNPEA</sequence>
<keyword evidence="8" id="KW-0963">Cytoplasm</keyword>
<dbReference type="GO" id="GO:0003725">
    <property type="term" value="F:double-stranded RNA binding"/>
    <property type="evidence" value="ECO:0007669"/>
    <property type="project" value="TreeGrafter"/>
</dbReference>
<comment type="function">
    <text evidence="8">Digests double-stranded RNA. Involved in the processing of primary rRNA transcript to yield the immediate precursors to the large and small rRNAs (23S and 16S). Processes some mRNAs, and tRNAs when they are encoded in the rRNA operon. Processes pre-crRNA and tracrRNA of type II CRISPR loci if present in the organism.</text>
</comment>
<dbReference type="GO" id="GO:0004525">
    <property type="term" value="F:ribonuclease III activity"/>
    <property type="evidence" value="ECO:0007669"/>
    <property type="project" value="UniProtKB-UniRule"/>
</dbReference>
<feature type="domain" description="RNase III" evidence="11">
    <location>
        <begin position="12"/>
        <end position="137"/>
    </location>
</feature>
<evidence type="ECO:0000313" key="12">
    <source>
        <dbReference type="EMBL" id="MBE9029610.1"/>
    </source>
</evidence>
<comment type="similarity">
    <text evidence="2">Belongs to the ribonuclease III family.</text>
</comment>
<keyword evidence="8" id="KW-0479">Metal-binding</keyword>
<dbReference type="Pfam" id="PF00636">
    <property type="entry name" value="Ribonuclease_3"/>
    <property type="match status" value="1"/>
</dbReference>
<feature type="binding site" evidence="8">
    <location>
        <position position="51"/>
    </location>
    <ligand>
        <name>Mg(2+)</name>
        <dbReference type="ChEBI" id="CHEBI:18420"/>
    </ligand>
</feature>
<evidence type="ECO:0000259" key="11">
    <source>
        <dbReference type="PROSITE" id="PS50142"/>
    </source>
</evidence>
<dbReference type="PANTHER" id="PTHR11207:SF0">
    <property type="entry name" value="RIBONUCLEASE 3"/>
    <property type="match status" value="1"/>
</dbReference>
<dbReference type="Gene3D" id="3.30.160.20">
    <property type="match status" value="1"/>
</dbReference>
<keyword evidence="13" id="KW-1185">Reference proteome</keyword>
<proteinExistence type="inferred from homology"/>
<evidence type="ECO:0000256" key="8">
    <source>
        <dbReference type="HAMAP-Rule" id="MF_00104"/>
    </source>
</evidence>
<keyword evidence="6 8" id="KW-0378">Hydrolase</keyword>
<dbReference type="HAMAP" id="MF_00104">
    <property type="entry name" value="RNase_III"/>
    <property type="match status" value="1"/>
</dbReference>
<dbReference type="SUPFAM" id="SSF69065">
    <property type="entry name" value="RNase III domain-like"/>
    <property type="match status" value="1"/>
</dbReference>
<dbReference type="SMART" id="SM00535">
    <property type="entry name" value="RIBOc"/>
    <property type="match status" value="1"/>
</dbReference>
<name>A0A928VJR2_9CYAN</name>
<feature type="binding site" evidence="8">
    <location>
        <position position="123"/>
    </location>
    <ligand>
        <name>Mg(2+)</name>
        <dbReference type="ChEBI" id="CHEBI:18420"/>
    </ligand>
</feature>
<dbReference type="InterPro" id="IPR000999">
    <property type="entry name" value="RNase_III_dom"/>
</dbReference>
<feature type="active site" evidence="8">
    <location>
        <position position="55"/>
    </location>
</feature>
<dbReference type="SMART" id="SM00358">
    <property type="entry name" value="DSRM"/>
    <property type="match status" value="1"/>
</dbReference>
<keyword evidence="5 8" id="KW-0255">Endonuclease</keyword>
<comment type="caution">
    <text evidence="12">The sequence shown here is derived from an EMBL/GenBank/DDBJ whole genome shotgun (WGS) entry which is preliminary data.</text>
</comment>
<organism evidence="12 13">
    <name type="scientific">Romeriopsis navalis LEGE 11480</name>
    <dbReference type="NCBI Taxonomy" id="2777977"/>
    <lineage>
        <taxon>Bacteria</taxon>
        <taxon>Bacillati</taxon>
        <taxon>Cyanobacteriota</taxon>
        <taxon>Cyanophyceae</taxon>
        <taxon>Leptolyngbyales</taxon>
        <taxon>Leptolyngbyaceae</taxon>
        <taxon>Romeriopsis</taxon>
        <taxon>Romeriopsis navalis</taxon>
    </lineage>
</organism>
<dbReference type="NCBIfam" id="TIGR02191">
    <property type="entry name" value="RNaseIII"/>
    <property type="match status" value="1"/>
</dbReference>
<evidence type="ECO:0000256" key="2">
    <source>
        <dbReference type="ARBA" id="ARBA00010183"/>
    </source>
</evidence>
<dbReference type="EC" id="3.1.26.3" evidence="8"/>
<evidence type="ECO:0000256" key="1">
    <source>
        <dbReference type="ARBA" id="ARBA00000109"/>
    </source>
</evidence>
<keyword evidence="8" id="KW-0460">Magnesium</keyword>
<dbReference type="Proteomes" id="UP000625316">
    <property type="component" value="Unassembled WGS sequence"/>
</dbReference>
<evidence type="ECO:0000256" key="3">
    <source>
        <dbReference type="ARBA" id="ARBA00022664"/>
    </source>
</evidence>
<keyword evidence="8" id="KW-0698">rRNA processing</keyword>
<dbReference type="RefSeq" id="WP_264324428.1">
    <property type="nucleotide sequence ID" value="NZ_JADEXQ010000019.1"/>
</dbReference>
<keyword evidence="8" id="KW-0819">tRNA processing</keyword>
<feature type="domain" description="DRBM" evidence="10">
    <location>
        <begin position="165"/>
        <end position="235"/>
    </location>
</feature>
<dbReference type="Pfam" id="PF00035">
    <property type="entry name" value="dsrm"/>
    <property type="match status" value="1"/>
</dbReference>
<dbReference type="GO" id="GO:0008033">
    <property type="term" value="P:tRNA processing"/>
    <property type="evidence" value="ECO:0007669"/>
    <property type="project" value="UniProtKB-KW"/>
</dbReference>
<evidence type="ECO:0000256" key="9">
    <source>
        <dbReference type="SAM" id="MobiDB-lite"/>
    </source>
</evidence>
<keyword evidence="7 8" id="KW-0694">RNA-binding</keyword>
<feature type="active site" evidence="8">
    <location>
        <position position="126"/>
    </location>
</feature>
<dbReference type="EMBL" id="JADEXQ010000019">
    <property type="protein sequence ID" value="MBE9029610.1"/>
    <property type="molecule type" value="Genomic_DNA"/>
</dbReference>
<comment type="subunit">
    <text evidence="8">Homodimer.</text>
</comment>
<dbReference type="CDD" id="cd00593">
    <property type="entry name" value="RIBOc"/>
    <property type="match status" value="1"/>
</dbReference>
<evidence type="ECO:0000256" key="5">
    <source>
        <dbReference type="ARBA" id="ARBA00022759"/>
    </source>
</evidence>
<comment type="subcellular location">
    <subcellularLocation>
        <location evidence="8">Cytoplasm</location>
    </subcellularLocation>
</comment>
<dbReference type="SUPFAM" id="SSF54768">
    <property type="entry name" value="dsRNA-binding domain-like"/>
    <property type="match status" value="1"/>
</dbReference>
<comment type="cofactor">
    <cofactor evidence="8">
        <name>Mg(2+)</name>
        <dbReference type="ChEBI" id="CHEBI:18420"/>
    </cofactor>
</comment>
<dbReference type="GO" id="GO:0019843">
    <property type="term" value="F:rRNA binding"/>
    <property type="evidence" value="ECO:0007669"/>
    <property type="project" value="UniProtKB-KW"/>
</dbReference>
<evidence type="ECO:0000313" key="13">
    <source>
        <dbReference type="Proteomes" id="UP000625316"/>
    </source>
</evidence>
<dbReference type="PROSITE" id="PS00517">
    <property type="entry name" value="RNASE_3_1"/>
    <property type="match status" value="1"/>
</dbReference>
<dbReference type="PROSITE" id="PS50142">
    <property type="entry name" value="RNASE_3_2"/>
    <property type="match status" value="1"/>
</dbReference>
<dbReference type="GO" id="GO:0010468">
    <property type="term" value="P:regulation of gene expression"/>
    <property type="evidence" value="ECO:0007669"/>
    <property type="project" value="TreeGrafter"/>
</dbReference>
<comment type="catalytic activity">
    <reaction evidence="1 8">
        <text>Endonucleolytic cleavage to 5'-phosphomonoester.</text>
        <dbReference type="EC" id="3.1.26.3"/>
    </reaction>
</comment>
<feature type="compositionally biased region" description="Polar residues" evidence="9">
    <location>
        <begin position="254"/>
        <end position="271"/>
    </location>
</feature>
<dbReference type="AlphaFoldDB" id="A0A928VJR2"/>
<dbReference type="Gene3D" id="1.10.1520.10">
    <property type="entry name" value="Ribonuclease III domain"/>
    <property type="match status" value="1"/>
</dbReference>
<dbReference type="GO" id="GO:0046872">
    <property type="term" value="F:metal ion binding"/>
    <property type="evidence" value="ECO:0007669"/>
    <property type="project" value="UniProtKB-KW"/>
</dbReference>
<protein>
    <recommendedName>
        <fullName evidence="8">Ribonuclease 3</fullName>
        <ecNumber evidence="8">3.1.26.3</ecNumber>
    </recommendedName>
    <alternativeName>
        <fullName evidence="8">Ribonuclease III</fullName>
        <shortName evidence="8">RNase III</shortName>
    </alternativeName>
</protein>
<dbReference type="GO" id="GO:0006397">
    <property type="term" value="P:mRNA processing"/>
    <property type="evidence" value="ECO:0007669"/>
    <property type="project" value="UniProtKB-UniRule"/>
</dbReference>
<evidence type="ECO:0000256" key="4">
    <source>
        <dbReference type="ARBA" id="ARBA00022722"/>
    </source>
</evidence>
<dbReference type="GO" id="GO:0006364">
    <property type="term" value="P:rRNA processing"/>
    <property type="evidence" value="ECO:0007669"/>
    <property type="project" value="UniProtKB-UniRule"/>
</dbReference>
<evidence type="ECO:0000256" key="7">
    <source>
        <dbReference type="ARBA" id="ARBA00022884"/>
    </source>
</evidence>
<evidence type="ECO:0000259" key="10">
    <source>
        <dbReference type="PROSITE" id="PS50137"/>
    </source>
</evidence>
<dbReference type="PANTHER" id="PTHR11207">
    <property type="entry name" value="RIBONUCLEASE III"/>
    <property type="match status" value="1"/>
</dbReference>
<feature type="binding site" evidence="8">
    <location>
        <position position="126"/>
    </location>
    <ligand>
        <name>Mg(2+)</name>
        <dbReference type="ChEBI" id="CHEBI:18420"/>
    </ligand>
</feature>
<dbReference type="InterPro" id="IPR011907">
    <property type="entry name" value="RNase_III"/>
</dbReference>
<keyword evidence="3 8" id="KW-0507">mRNA processing</keyword>
<dbReference type="InterPro" id="IPR036389">
    <property type="entry name" value="RNase_III_sf"/>
</dbReference>
<feature type="region of interest" description="Disordered" evidence="9">
    <location>
        <begin position="250"/>
        <end position="271"/>
    </location>
</feature>